<organism evidence="1">
    <name type="scientific">Staphylococcus epidermidis</name>
    <dbReference type="NCBI Taxonomy" id="1282"/>
    <lineage>
        <taxon>Bacteria</taxon>
        <taxon>Bacillati</taxon>
        <taxon>Bacillota</taxon>
        <taxon>Bacilli</taxon>
        <taxon>Bacillales</taxon>
        <taxon>Staphylococcaceae</taxon>
        <taxon>Staphylococcus</taxon>
    </lineage>
</organism>
<dbReference type="EMBL" id="MG787423">
    <property type="protein sequence ID" value="AVP80786.1"/>
    <property type="molecule type" value="Genomic_DNA"/>
</dbReference>
<protein>
    <submittedName>
        <fullName evidence="1">Uncharacterized protein</fullName>
    </submittedName>
</protein>
<proteinExistence type="predicted"/>
<dbReference type="Gene3D" id="3.40.1440.10">
    <property type="entry name" value="GIY-YIG endonuclease"/>
    <property type="match status" value="1"/>
</dbReference>
<dbReference type="SUPFAM" id="SSF82771">
    <property type="entry name" value="GIY-YIG endonuclease"/>
    <property type="match status" value="1"/>
</dbReference>
<evidence type="ECO:0000313" key="1">
    <source>
        <dbReference type="EMBL" id="AVP80786.1"/>
    </source>
</evidence>
<dbReference type="Pfam" id="PF01541">
    <property type="entry name" value="GIY-YIG"/>
    <property type="match status" value="1"/>
</dbReference>
<sequence length="285" mass="33621">MIELNKFIKVPDLNKTKIKFNMNAGNVEIRAWDLLFKEDETEWEQINAWKTKHPNNNLNHADYLLAFAQYYPYGPEYFIFGGLYKIKKIEPEVFDEVGYELTLMDDYKEYRKRLIVKLKKPIGRDLYNRLYKNIQDTLEPEVYEIAPNTKLGHFPGYQNVTLSHPQMQQIISRNEPSWKQALMNVKGVYVITDLSNGKLYIGSASGNTDGIWQRWSDYANIENLTGGNKLLNEIKLDKGKDYIVNNFQYSILEIFDTKTKADIIINRENYWKNVFCTRKYGMNYN</sequence>
<dbReference type="InterPro" id="IPR000305">
    <property type="entry name" value="GIY-YIG_endonuc"/>
</dbReference>
<dbReference type="RefSeq" id="WP_002469408.1">
    <property type="nucleotide sequence ID" value="NZ_CAJUVX010000020.1"/>
</dbReference>
<dbReference type="AlphaFoldDB" id="A0A2R3SZR3"/>
<name>A0A2R3SZR3_STAEP</name>
<dbReference type="InterPro" id="IPR035901">
    <property type="entry name" value="GIY-YIG_endonuc_sf"/>
</dbReference>
<dbReference type="PROSITE" id="PS50164">
    <property type="entry name" value="GIY_YIG"/>
    <property type="match status" value="1"/>
</dbReference>
<dbReference type="CDD" id="cd10446">
    <property type="entry name" value="GIY-YIG_unchar_1"/>
    <property type="match status" value="1"/>
</dbReference>
<reference evidence="1" key="1">
    <citation type="journal article" date="2018" name="Infect. Genet. Evol.">
        <title>First description of novel arginine catabolic mobile elements (ACMEs) types IV and V harboring a kdp operon in Staphylococcus epidermidis characterized by whole genome sequencing.</title>
        <authorList>
            <person name="O'Connor A.M."/>
            <person name="McManus B.A."/>
            <person name="Coleman D.C."/>
        </authorList>
    </citation>
    <scope>NUCLEOTIDE SEQUENCE</scope>
    <source>
        <strain evidence="1">PS19PH</strain>
    </source>
</reference>
<accession>A0A2R3SZR3</accession>